<name>A0A8K1FIV5_PYTOL</name>
<dbReference type="AlphaFoldDB" id="A0A8K1FIV5"/>
<evidence type="ECO:0000313" key="2">
    <source>
        <dbReference type="Proteomes" id="UP000794436"/>
    </source>
</evidence>
<dbReference type="Proteomes" id="UP000794436">
    <property type="component" value="Unassembled WGS sequence"/>
</dbReference>
<protein>
    <submittedName>
        <fullName evidence="1">Uncharacterized protein</fullName>
    </submittedName>
</protein>
<sequence>MVGMDDKGEKVLTGARVLLERFKTQQREVPTEVMEIQDLLECVEQNADRIAHAMRSTQRKRATSTAGWTDVKLLLCEQDRLFAEIARLMGQLSARQFVTITTTTAE</sequence>
<dbReference type="OrthoDB" id="157916at2759"/>
<gene>
    <name evidence="1" type="ORF">Poli38472_012868</name>
</gene>
<proteinExistence type="predicted"/>
<reference evidence="1" key="1">
    <citation type="submission" date="2019-03" db="EMBL/GenBank/DDBJ databases">
        <title>Long read genome sequence of the mycoparasitic Pythium oligandrum ATCC 38472 isolated from sugarbeet rhizosphere.</title>
        <authorList>
            <person name="Gaulin E."/>
        </authorList>
    </citation>
    <scope>NUCLEOTIDE SEQUENCE</scope>
    <source>
        <strain evidence="1">ATCC 38472_TT</strain>
    </source>
</reference>
<dbReference type="EMBL" id="SPLM01000040">
    <property type="protein sequence ID" value="TMW64246.1"/>
    <property type="molecule type" value="Genomic_DNA"/>
</dbReference>
<evidence type="ECO:0000313" key="1">
    <source>
        <dbReference type="EMBL" id="TMW64246.1"/>
    </source>
</evidence>
<keyword evidence="2" id="KW-1185">Reference proteome</keyword>
<organism evidence="1 2">
    <name type="scientific">Pythium oligandrum</name>
    <name type="common">Mycoparasitic fungus</name>
    <dbReference type="NCBI Taxonomy" id="41045"/>
    <lineage>
        <taxon>Eukaryota</taxon>
        <taxon>Sar</taxon>
        <taxon>Stramenopiles</taxon>
        <taxon>Oomycota</taxon>
        <taxon>Peronosporomycetes</taxon>
        <taxon>Pythiales</taxon>
        <taxon>Pythiaceae</taxon>
        <taxon>Pythium</taxon>
    </lineage>
</organism>
<accession>A0A8K1FIV5</accession>
<comment type="caution">
    <text evidence="1">The sequence shown here is derived from an EMBL/GenBank/DDBJ whole genome shotgun (WGS) entry which is preliminary data.</text>
</comment>